<gene>
    <name evidence="2" type="ORF">PIB30_051204</name>
</gene>
<feature type="domain" description="Reverse transcriptase zinc-binding" evidence="1">
    <location>
        <begin position="58"/>
        <end position="99"/>
    </location>
</feature>
<name>A0ABU6ZGM9_9FABA</name>
<dbReference type="Pfam" id="PF13966">
    <property type="entry name" value="zf-RVT"/>
    <property type="match status" value="1"/>
</dbReference>
<evidence type="ECO:0000313" key="2">
    <source>
        <dbReference type="EMBL" id="MED6221103.1"/>
    </source>
</evidence>
<sequence>MADLGSKTLKLSIQPCLQSRRSIHQAKGVIEKGICWRIGDGRSVWIWEDPWLPKQNGSKGKDVTWKKVWKRKIPPRVANFIWRTLHYSLPTKKKSLTKGLARITTVHQMLERGRN</sequence>
<evidence type="ECO:0000313" key="3">
    <source>
        <dbReference type="Proteomes" id="UP001341840"/>
    </source>
</evidence>
<reference evidence="2 3" key="1">
    <citation type="journal article" date="2023" name="Plants (Basel)">
        <title>Bridging the Gap: Combining Genomics and Transcriptomics Approaches to Understand Stylosanthes scabra, an Orphan Legume from the Brazilian Caatinga.</title>
        <authorList>
            <person name="Ferreira-Neto J.R.C."/>
            <person name="da Silva M.D."/>
            <person name="Binneck E."/>
            <person name="de Melo N.F."/>
            <person name="da Silva R.H."/>
            <person name="de Melo A.L.T.M."/>
            <person name="Pandolfi V."/>
            <person name="Bustamante F.O."/>
            <person name="Brasileiro-Vidal A.C."/>
            <person name="Benko-Iseppon A.M."/>
        </authorList>
    </citation>
    <scope>NUCLEOTIDE SEQUENCE [LARGE SCALE GENOMIC DNA]</scope>
    <source>
        <tissue evidence="2">Leaves</tissue>
    </source>
</reference>
<keyword evidence="3" id="KW-1185">Reference proteome</keyword>
<proteinExistence type="predicted"/>
<evidence type="ECO:0000259" key="1">
    <source>
        <dbReference type="Pfam" id="PF13966"/>
    </source>
</evidence>
<dbReference type="EMBL" id="JASCZI010272220">
    <property type="protein sequence ID" value="MED6221103.1"/>
    <property type="molecule type" value="Genomic_DNA"/>
</dbReference>
<organism evidence="2 3">
    <name type="scientific">Stylosanthes scabra</name>
    <dbReference type="NCBI Taxonomy" id="79078"/>
    <lineage>
        <taxon>Eukaryota</taxon>
        <taxon>Viridiplantae</taxon>
        <taxon>Streptophyta</taxon>
        <taxon>Embryophyta</taxon>
        <taxon>Tracheophyta</taxon>
        <taxon>Spermatophyta</taxon>
        <taxon>Magnoliopsida</taxon>
        <taxon>eudicotyledons</taxon>
        <taxon>Gunneridae</taxon>
        <taxon>Pentapetalae</taxon>
        <taxon>rosids</taxon>
        <taxon>fabids</taxon>
        <taxon>Fabales</taxon>
        <taxon>Fabaceae</taxon>
        <taxon>Papilionoideae</taxon>
        <taxon>50 kb inversion clade</taxon>
        <taxon>dalbergioids sensu lato</taxon>
        <taxon>Dalbergieae</taxon>
        <taxon>Pterocarpus clade</taxon>
        <taxon>Stylosanthes</taxon>
    </lineage>
</organism>
<accession>A0ABU6ZGM9</accession>
<dbReference type="InterPro" id="IPR026960">
    <property type="entry name" value="RVT-Znf"/>
</dbReference>
<protein>
    <recommendedName>
        <fullName evidence="1">Reverse transcriptase zinc-binding domain-containing protein</fullName>
    </recommendedName>
</protein>
<comment type="caution">
    <text evidence="2">The sequence shown here is derived from an EMBL/GenBank/DDBJ whole genome shotgun (WGS) entry which is preliminary data.</text>
</comment>
<dbReference type="Proteomes" id="UP001341840">
    <property type="component" value="Unassembled WGS sequence"/>
</dbReference>